<dbReference type="PANTHER" id="PTHR30570:SF1">
    <property type="entry name" value="PHOSPHATE-BINDING PROTEIN PSTS"/>
    <property type="match status" value="1"/>
</dbReference>
<dbReference type="EMBL" id="LWMT01000227">
    <property type="protein sequence ID" value="KZX12577.1"/>
    <property type="molecule type" value="Genomic_DNA"/>
</dbReference>
<feature type="domain" description="PBP" evidence="4">
    <location>
        <begin position="28"/>
        <end position="253"/>
    </location>
</feature>
<dbReference type="PATRIC" id="fig|55758.3.peg.1280"/>
<keyword evidence="3" id="KW-0812">Transmembrane</keyword>
<dbReference type="NCBIfam" id="TIGR02136">
    <property type="entry name" value="ptsS_2"/>
    <property type="match status" value="1"/>
</dbReference>
<evidence type="ECO:0000313" key="5">
    <source>
        <dbReference type="EMBL" id="KZX12577.1"/>
    </source>
</evidence>
<keyword evidence="3" id="KW-1133">Transmembrane helix</keyword>
<dbReference type="PANTHER" id="PTHR30570">
    <property type="entry name" value="PERIPLASMIC PHOSPHATE BINDING COMPONENT OF PHOSPHATE ABC TRANSPORTER"/>
    <property type="match status" value="1"/>
</dbReference>
<protein>
    <submittedName>
        <fullName evidence="5">Phosphate-binding protein PstS 1</fullName>
    </submittedName>
</protein>
<sequence length="279" mass="30789">MNSKLKGIIILILVILCVYIMIVPGSSYERINIVGSTSVQPLGEKLAETYTENNNVLINVQGGGSGMGIRSSHQNITDIGMSSKELNNEEKKELEELILGQEGIVISVNNENNVNDLNIGQIKNIFSGKIRNWKEVGGKDLNIEVITREEGSGTRSAFEDLVMEDSKIKADAIVQSSTESVKQSIVSNPGAIGFVSYAHMSDDVKSLLVDGVDVSEETIADKSYKLQRPFIFLINGEPKDSVKEFLQWVYSPEGIKIIKEEKIVPPNSTQILKYQELLK</sequence>
<dbReference type="CDD" id="cd13653">
    <property type="entry name" value="PBP2_phosphate_like_1"/>
    <property type="match status" value="1"/>
</dbReference>
<evidence type="ECO:0000259" key="4">
    <source>
        <dbReference type="Pfam" id="PF12849"/>
    </source>
</evidence>
<dbReference type="SUPFAM" id="SSF53850">
    <property type="entry name" value="Periplasmic binding protein-like II"/>
    <property type="match status" value="1"/>
</dbReference>
<dbReference type="InterPro" id="IPR050811">
    <property type="entry name" value="Phosphate_ABC_transporter"/>
</dbReference>
<accession>A0A166CA04</accession>
<dbReference type="Proteomes" id="UP000077066">
    <property type="component" value="Unassembled WGS sequence"/>
</dbReference>
<feature type="transmembrane region" description="Helical" evidence="3">
    <location>
        <begin position="7"/>
        <end position="28"/>
    </location>
</feature>
<dbReference type="InterPro" id="IPR011862">
    <property type="entry name" value="Phos-bd"/>
</dbReference>
<dbReference type="InterPro" id="IPR024370">
    <property type="entry name" value="PBP_domain"/>
</dbReference>
<comment type="caution">
    <text evidence="5">The sequence shown here is derived from an EMBL/GenBank/DDBJ whole genome shotgun (WGS) entry which is preliminary data.</text>
</comment>
<dbReference type="STRING" id="55758.MBFIL_11170"/>
<evidence type="ECO:0000256" key="1">
    <source>
        <dbReference type="ARBA" id="ARBA00022448"/>
    </source>
</evidence>
<dbReference type="Pfam" id="PF12849">
    <property type="entry name" value="PBP_like_2"/>
    <property type="match status" value="1"/>
</dbReference>
<dbReference type="Gene3D" id="3.40.190.10">
    <property type="entry name" value="Periplasmic binding protein-like II"/>
    <property type="match status" value="2"/>
</dbReference>
<keyword evidence="1" id="KW-0813">Transport</keyword>
<dbReference type="GO" id="GO:0042301">
    <property type="term" value="F:phosphate ion binding"/>
    <property type="evidence" value="ECO:0007669"/>
    <property type="project" value="InterPro"/>
</dbReference>
<organism evidence="5 6">
    <name type="scientific">Methanobrevibacter filiformis</name>
    <dbReference type="NCBI Taxonomy" id="55758"/>
    <lineage>
        <taxon>Archaea</taxon>
        <taxon>Methanobacteriati</taxon>
        <taxon>Methanobacteriota</taxon>
        <taxon>Methanomada group</taxon>
        <taxon>Methanobacteria</taxon>
        <taxon>Methanobacteriales</taxon>
        <taxon>Methanobacteriaceae</taxon>
        <taxon>Methanobrevibacter</taxon>
    </lineage>
</organism>
<evidence type="ECO:0000256" key="3">
    <source>
        <dbReference type="SAM" id="Phobius"/>
    </source>
</evidence>
<name>A0A166CA04_9EURY</name>
<gene>
    <name evidence="5" type="primary">pstS1_2</name>
    <name evidence="5" type="ORF">MBFIL_11170</name>
</gene>
<evidence type="ECO:0000256" key="2">
    <source>
        <dbReference type="ARBA" id="ARBA00022729"/>
    </source>
</evidence>
<keyword evidence="2" id="KW-0732">Signal</keyword>
<reference evidence="5 6" key="1">
    <citation type="submission" date="2016-04" db="EMBL/GenBank/DDBJ databases">
        <title>Genome sequence of Methanobrevibacter filiformis DSM 11501.</title>
        <authorList>
            <person name="Poehlein A."/>
            <person name="Seedorf H."/>
            <person name="Daniel R."/>
        </authorList>
    </citation>
    <scope>NUCLEOTIDE SEQUENCE [LARGE SCALE GENOMIC DNA]</scope>
    <source>
        <strain evidence="5 6">DSM 11501</strain>
    </source>
</reference>
<dbReference type="OrthoDB" id="53390at2157"/>
<dbReference type="RefSeq" id="WP_066972386.1">
    <property type="nucleotide sequence ID" value="NZ_LWMT01000227.1"/>
</dbReference>
<keyword evidence="6" id="KW-1185">Reference proteome</keyword>
<evidence type="ECO:0000313" key="6">
    <source>
        <dbReference type="Proteomes" id="UP000077066"/>
    </source>
</evidence>
<keyword evidence="3" id="KW-0472">Membrane</keyword>
<proteinExistence type="predicted"/>
<dbReference type="AlphaFoldDB" id="A0A166CA04"/>